<keyword evidence="4" id="KW-1185">Reference proteome</keyword>
<dbReference type="Gene3D" id="2.40.30.170">
    <property type="match status" value="1"/>
</dbReference>
<organism evidence="3 4">
    <name type="scientific">Pendulispora brunnea</name>
    <dbReference type="NCBI Taxonomy" id="2905690"/>
    <lineage>
        <taxon>Bacteria</taxon>
        <taxon>Pseudomonadati</taxon>
        <taxon>Myxococcota</taxon>
        <taxon>Myxococcia</taxon>
        <taxon>Myxococcales</taxon>
        <taxon>Sorangiineae</taxon>
        <taxon>Pendulisporaceae</taxon>
        <taxon>Pendulispora</taxon>
    </lineage>
</organism>
<dbReference type="Proteomes" id="UP001379533">
    <property type="component" value="Chromosome"/>
</dbReference>
<evidence type="ECO:0000313" key="4">
    <source>
        <dbReference type="Proteomes" id="UP001379533"/>
    </source>
</evidence>
<dbReference type="PANTHER" id="PTHR30097:SF16">
    <property type="entry name" value="CATION EFFLUX SYSTEM (CZCB-LIKE)"/>
    <property type="match status" value="1"/>
</dbReference>
<accession>A0ABZ2KN70</accession>
<dbReference type="InterPro" id="IPR051909">
    <property type="entry name" value="MFP_Cation_Efflux"/>
</dbReference>
<evidence type="ECO:0000313" key="3">
    <source>
        <dbReference type="EMBL" id="WXB00112.1"/>
    </source>
</evidence>
<keyword evidence="1" id="KW-0813">Transport</keyword>
<evidence type="ECO:0000256" key="1">
    <source>
        <dbReference type="ARBA" id="ARBA00022448"/>
    </source>
</evidence>
<dbReference type="EMBL" id="CP089982">
    <property type="protein sequence ID" value="WXB00112.1"/>
    <property type="molecule type" value="Genomic_DNA"/>
</dbReference>
<proteinExistence type="predicted"/>
<name>A0ABZ2KN70_9BACT</name>
<protein>
    <submittedName>
        <fullName evidence="3">Efflux RND transporter periplasmic adaptor subunit</fullName>
    </submittedName>
</protein>
<reference evidence="3 4" key="1">
    <citation type="submission" date="2021-12" db="EMBL/GenBank/DDBJ databases">
        <title>Discovery of the Pendulisporaceae a myxobacterial family with distinct sporulation behavior and unique specialized metabolism.</title>
        <authorList>
            <person name="Garcia R."/>
            <person name="Popoff A."/>
            <person name="Bader C.D."/>
            <person name="Loehr J."/>
            <person name="Walesch S."/>
            <person name="Walt C."/>
            <person name="Boldt J."/>
            <person name="Bunk B."/>
            <person name="Haeckl F.J.F.P.J."/>
            <person name="Gunesch A.P."/>
            <person name="Birkelbach J."/>
            <person name="Nuebel U."/>
            <person name="Pietschmann T."/>
            <person name="Bach T."/>
            <person name="Mueller R."/>
        </authorList>
    </citation>
    <scope>NUCLEOTIDE SEQUENCE [LARGE SCALE GENOMIC DNA]</scope>
    <source>
        <strain evidence="3 4">MSr12523</strain>
    </source>
</reference>
<dbReference type="SUPFAM" id="SSF111369">
    <property type="entry name" value="HlyD-like secretion proteins"/>
    <property type="match status" value="1"/>
</dbReference>
<sequence length="367" mass="39361">MTHLGSWLVTGIVLAVLVIYLARSKPPALDRSPSNALDAVRAGPGYIHIAASSPMAAKLTMREVKSERSRAPLLEVTGSVVARLEQGRGPSEMRWQFASSELLGAYAEWSKSGHEISFAAQQLDTTRRLDGAKVEAQTKVVERLSKLVQAGSDSPKDLAVEETALVQTRLEGQKSVHEAEIALRTAERSRAALARQLEQAGLDPELLATIANRSAVLVAEVPESKAECAREGQAITASFYGVPGVPFIGHVRRISPTVSKEQRTLRVLAVLEDRDARLRPGMFADVGLGTDERTALRVPADAVLHVGRADYVLVASGADLWKVTPVVVGDQRDSEIEVLDGLPADARVIGAGAILLKPFVVEAARNP</sequence>
<feature type="domain" description="CusB-like beta-barrel" evidence="2">
    <location>
        <begin position="217"/>
        <end position="290"/>
    </location>
</feature>
<evidence type="ECO:0000259" key="2">
    <source>
        <dbReference type="Pfam" id="PF25954"/>
    </source>
</evidence>
<dbReference type="PANTHER" id="PTHR30097">
    <property type="entry name" value="CATION EFFLUX SYSTEM PROTEIN CUSB"/>
    <property type="match status" value="1"/>
</dbReference>
<dbReference type="RefSeq" id="WP_394850754.1">
    <property type="nucleotide sequence ID" value="NZ_CP089982.1"/>
</dbReference>
<dbReference type="Pfam" id="PF25954">
    <property type="entry name" value="Beta-barrel_RND_2"/>
    <property type="match status" value="1"/>
</dbReference>
<dbReference type="Gene3D" id="2.40.420.20">
    <property type="match status" value="1"/>
</dbReference>
<dbReference type="InterPro" id="IPR058792">
    <property type="entry name" value="Beta-barrel_RND_2"/>
</dbReference>
<gene>
    <name evidence="3" type="ORF">LZC95_25270</name>
</gene>